<feature type="transmembrane region" description="Helical" evidence="1">
    <location>
        <begin position="25"/>
        <end position="44"/>
    </location>
</feature>
<keyword evidence="1" id="KW-0472">Membrane</keyword>
<evidence type="ECO:0000256" key="1">
    <source>
        <dbReference type="SAM" id="Phobius"/>
    </source>
</evidence>
<sequence>MFLFLLGLGVGLVEPQFSNPRMGLAAHLEGVMNGTFLLAIGAAWTEVRLGARTRAVAYWTVLYGTYANWAFTTLAAVFGTAAMSPITAAGYSGAPWQESLVTLGFVSVGLSIVVASLLLLWGFSRGAKV</sequence>
<dbReference type="Proteomes" id="UP001519667">
    <property type="component" value="Unassembled WGS sequence"/>
</dbReference>
<protein>
    <submittedName>
        <fullName evidence="2">Hydrogenase</fullName>
    </submittedName>
</protein>
<organism evidence="2 3">
    <name type="scientific">Metapseudomonas boanensis</name>
    <dbReference type="NCBI Taxonomy" id="2822138"/>
    <lineage>
        <taxon>Bacteria</taxon>
        <taxon>Pseudomonadati</taxon>
        <taxon>Pseudomonadota</taxon>
        <taxon>Gammaproteobacteria</taxon>
        <taxon>Pseudomonadales</taxon>
        <taxon>Pseudomonadaceae</taxon>
        <taxon>Metapseudomonas</taxon>
    </lineage>
</organism>
<reference evidence="2 3" key="1">
    <citation type="submission" date="2021-04" db="EMBL/GenBank/DDBJ databases">
        <title>Pseudomonas boanensis sp. nov., a bacterium isolated from river water used for household purposes in Boane District, Mozambique.</title>
        <authorList>
            <person name="Nicklasson M."/>
            <person name="Martin-Rodriguez A.J."/>
            <person name="Thorell K."/>
            <person name="Neves L."/>
            <person name="Mussagy A."/>
            <person name="Rydberg H.A."/>
            <person name="Hernroth B."/>
            <person name="Svensson-Stadler L."/>
            <person name="Sjoling A."/>
        </authorList>
    </citation>
    <scope>NUCLEOTIDE SEQUENCE [LARGE SCALE GENOMIC DNA]</scope>
    <source>
        <strain evidence="2 3">DB1</strain>
    </source>
</reference>
<comment type="caution">
    <text evidence="2">The sequence shown here is derived from an EMBL/GenBank/DDBJ whole genome shotgun (WGS) entry which is preliminary data.</text>
</comment>
<feature type="transmembrane region" description="Helical" evidence="1">
    <location>
        <begin position="56"/>
        <end position="80"/>
    </location>
</feature>
<evidence type="ECO:0000313" key="2">
    <source>
        <dbReference type="EMBL" id="MBT8764957.1"/>
    </source>
</evidence>
<dbReference type="EMBL" id="JAGTIS010000001">
    <property type="protein sequence ID" value="MBT8764957.1"/>
    <property type="molecule type" value="Genomic_DNA"/>
</dbReference>
<proteinExistence type="predicted"/>
<keyword evidence="1" id="KW-1133">Transmembrane helix</keyword>
<name>A0ABS5XF47_9GAMM</name>
<dbReference type="InterPro" id="IPR058965">
    <property type="entry name" value="SOI/HabA-like"/>
</dbReference>
<dbReference type="Pfam" id="PF26512">
    <property type="entry name" value="SOI"/>
    <property type="match status" value="1"/>
</dbReference>
<keyword evidence="3" id="KW-1185">Reference proteome</keyword>
<gene>
    <name evidence="2" type="ORF">J7302_02225</name>
</gene>
<accession>A0ABS5XF47</accession>
<feature type="transmembrane region" description="Helical" evidence="1">
    <location>
        <begin position="100"/>
        <end position="123"/>
    </location>
</feature>
<keyword evidence="1" id="KW-0812">Transmembrane</keyword>
<evidence type="ECO:0000313" key="3">
    <source>
        <dbReference type="Proteomes" id="UP001519667"/>
    </source>
</evidence>